<dbReference type="Proteomes" id="UP001285908">
    <property type="component" value="Unassembled WGS sequence"/>
</dbReference>
<accession>A0AAJ0I166</accession>
<comment type="caution">
    <text evidence="2">The sequence shown here is derived from an EMBL/GenBank/DDBJ whole genome shotgun (WGS) entry which is preliminary data.</text>
</comment>
<keyword evidence="1" id="KW-0472">Membrane</keyword>
<dbReference type="RefSeq" id="XP_062689334.1">
    <property type="nucleotide sequence ID" value="XM_062838401.1"/>
</dbReference>
<dbReference type="GeneID" id="87876023"/>
<sequence length="110" mass="12204">MATVVNNLFKRCRLFNVVLGIVGNRGRTFMSRDLGIKLILTVLLRFGGIVIGFEFEIGGSEFGFGSRVCNNGVGEFSVGVGNCIIYFDLNLLTGSFLKKFNKIEVGYFKY</sequence>
<keyword evidence="1" id="KW-1133">Transmembrane helix</keyword>
<feature type="transmembrane region" description="Helical" evidence="1">
    <location>
        <begin position="34"/>
        <end position="53"/>
    </location>
</feature>
<keyword evidence="3" id="KW-1185">Reference proteome</keyword>
<dbReference type="AlphaFoldDB" id="A0AAJ0I166"/>
<evidence type="ECO:0000313" key="3">
    <source>
        <dbReference type="Proteomes" id="UP001285908"/>
    </source>
</evidence>
<proteinExistence type="predicted"/>
<reference evidence="2 3" key="1">
    <citation type="journal article" date="2023" name="Mol. Phylogenet. Evol.">
        <title>Genome-scale phylogeny and comparative genomics of the fungal order Sordariales.</title>
        <authorList>
            <person name="Hensen N."/>
            <person name="Bonometti L."/>
            <person name="Westerberg I."/>
            <person name="Brannstrom I.O."/>
            <person name="Guillou S."/>
            <person name="Cros-Aarteil S."/>
            <person name="Calhoun S."/>
            <person name="Haridas S."/>
            <person name="Kuo A."/>
            <person name="Mondo S."/>
            <person name="Pangilinan J."/>
            <person name="Riley R."/>
            <person name="LaButti K."/>
            <person name="Andreopoulos B."/>
            <person name="Lipzen A."/>
            <person name="Chen C."/>
            <person name="Yan M."/>
            <person name="Daum C."/>
            <person name="Ng V."/>
            <person name="Clum A."/>
            <person name="Steindorff A."/>
            <person name="Ohm R.A."/>
            <person name="Martin F."/>
            <person name="Silar P."/>
            <person name="Natvig D.O."/>
            <person name="Lalanne C."/>
            <person name="Gautier V."/>
            <person name="Ament-Velasquez S.L."/>
            <person name="Kruys A."/>
            <person name="Hutchinson M.I."/>
            <person name="Powell A.J."/>
            <person name="Barry K."/>
            <person name="Miller A.N."/>
            <person name="Grigoriev I.V."/>
            <person name="Debuchy R."/>
            <person name="Gladieux P."/>
            <person name="Hiltunen Thoren M."/>
            <person name="Johannesson H."/>
        </authorList>
    </citation>
    <scope>NUCLEOTIDE SEQUENCE [LARGE SCALE GENOMIC DNA]</scope>
    <source>
        <strain evidence="2 3">FGSC 10403</strain>
    </source>
</reference>
<keyword evidence="1" id="KW-0812">Transmembrane</keyword>
<dbReference type="EMBL" id="JAULSX010000008">
    <property type="protein sequence ID" value="KAK3486777.1"/>
    <property type="molecule type" value="Genomic_DNA"/>
</dbReference>
<organism evidence="2 3">
    <name type="scientific">Neurospora hispaniola</name>
    <dbReference type="NCBI Taxonomy" id="588809"/>
    <lineage>
        <taxon>Eukaryota</taxon>
        <taxon>Fungi</taxon>
        <taxon>Dikarya</taxon>
        <taxon>Ascomycota</taxon>
        <taxon>Pezizomycotina</taxon>
        <taxon>Sordariomycetes</taxon>
        <taxon>Sordariomycetidae</taxon>
        <taxon>Sordariales</taxon>
        <taxon>Sordariaceae</taxon>
        <taxon>Neurospora</taxon>
    </lineage>
</organism>
<evidence type="ECO:0000313" key="2">
    <source>
        <dbReference type="EMBL" id="KAK3486777.1"/>
    </source>
</evidence>
<name>A0AAJ0I166_9PEZI</name>
<feature type="transmembrane region" description="Helical" evidence="1">
    <location>
        <begin position="73"/>
        <end position="92"/>
    </location>
</feature>
<evidence type="ECO:0000256" key="1">
    <source>
        <dbReference type="SAM" id="Phobius"/>
    </source>
</evidence>
<gene>
    <name evidence="2" type="ORF">B0T23DRAFT_399168</name>
</gene>
<protein>
    <submittedName>
        <fullName evidence="2">Uncharacterized protein</fullName>
    </submittedName>
</protein>